<evidence type="ECO:0000313" key="2">
    <source>
        <dbReference type="EMBL" id="CZT17887.1"/>
    </source>
</evidence>
<dbReference type="Gene3D" id="1.10.340.70">
    <property type="match status" value="1"/>
</dbReference>
<dbReference type="InterPro" id="IPR041588">
    <property type="entry name" value="Integrase_H2C2"/>
</dbReference>
<reference evidence="2 3" key="1">
    <citation type="submission" date="2016-03" db="EMBL/GenBank/DDBJ databases">
        <authorList>
            <person name="Ploux O."/>
        </authorList>
    </citation>
    <scope>NUCLEOTIDE SEQUENCE [LARGE SCALE GENOMIC DNA]</scope>
    <source>
        <strain evidence="2 3">URUG2</strain>
    </source>
</reference>
<sequence length="125" mass="13898">MCYAIKCEGLLPARACGELSLPRRVTAVLAATDLALRNIPDLILGYAKALVNADADASSMRDAAREKGEYEGYIIKDGTLFHGDALYIPKDHALRAQLMRIHHDNALAGHFRKAKTLELLQRKYY</sequence>
<dbReference type="Pfam" id="PF17921">
    <property type="entry name" value="Integrase_H2C2"/>
    <property type="match status" value="1"/>
</dbReference>
<dbReference type="Proteomes" id="UP000225277">
    <property type="component" value="Unassembled WGS sequence"/>
</dbReference>
<dbReference type="OrthoDB" id="5136176at2759"/>
<dbReference type="RefSeq" id="XP_023624777.1">
    <property type="nucleotide sequence ID" value="XM_023769009.1"/>
</dbReference>
<evidence type="ECO:0000259" key="1">
    <source>
        <dbReference type="Pfam" id="PF17921"/>
    </source>
</evidence>
<gene>
    <name evidence="2" type="ORF">RCC_03724</name>
</gene>
<proteinExistence type="predicted"/>
<organism evidence="2 3">
    <name type="scientific">Ramularia collo-cygni</name>
    <dbReference type="NCBI Taxonomy" id="112498"/>
    <lineage>
        <taxon>Eukaryota</taxon>
        <taxon>Fungi</taxon>
        <taxon>Dikarya</taxon>
        <taxon>Ascomycota</taxon>
        <taxon>Pezizomycotina</taxon>
        <taxon>Dothideomycetes</taxon>
        <taxon>Dothideomycetidae</taxon>
        <taxon>Mycosphaerellales</taxon>
        <taxon>Mycosphaerellaceae</taxon>
        <taxon>Ramularia</taxon>
    </lineage>
</organism>
<accession>A0A2D3UZP9</accession>
<feature type="domain" description="Integrase zinc-binding" evidence="1">
    <location>
        <begin position="91"/>
        <end position="125"/>
    </location>
</feature>
<keyword evidence="3" id="KW-1185">Reference proteome</keyword>
<dbReference type="EMBL" id="FJUY01000005">
    <property type="protein sequence ID" value="CZT17887.1"/>
    <property type="molecule type" value="Genomic_DNA"/>
</dbReference>
<dbReference type="AlphaFoldDB" id="A0A2D3UZP9"/>
<name>A0A2D3UZP9_9PEZI</name>
<protein>
    <recommendedName>
        <fullName evidence="1">Integrase zinc-binding domain-containing protein</fullName>
    </recommendedName>
</protein>
<dbReference type="GeneID" id="35598920"/>
<evidence type="ECO:0000313" key="3">
    <source>
        <dbReference type="Proteomes" id="UP000225277"/>
    </source>
</evidence>